<sequence>MPHLIDNLSKFSASLPMLSSASYNAVIWSAFVADQNVLLFNSLHQIGYQVMRTVIFIISVAASVVPPKKKCCNLTLMDQFCGSEVLIFAKVLSSKYDNNSILHEYKVNESYVLKDDTGTVPDVNGITSVLVENTPCSRPLRTDFYLIGGRLVQNDIILLNECGFYMSDRMINRSERRQRILGKIAKEDVCGRR</sequence>
<dbReference type="AlphaFoldDB" id="A0AA36M6R5"/>
<dbReference type="InterPro" id="IPR008993">
    <property type="entry name" value="TIMP-like_OB-fold"/>
</dbReference>
<comment type="caution">
    <text evidence="1">The sequence shown here is derived from an EMBL/GenBank/DDBJ whole genome shotgun (WGS) entry which is preliminary data.</text>
</comment>
<evidence type="ECO:0000313" key="1">
    <source>
        <dbReference type="EMBL" id="CAJ0599765.1"/>
    </source>
</evidence>
<dbReference type="EMBL" id="CATQJL010000223">
    <property type="protein sequence ID" value="CAJ0599765.1"/>
    <property type="molecule type" value="Genomic_DNA"/>
</dbReference>
<dbReference type="SUPFAM" id="SSF50242">
    <property type="entry name" value="TIMP-like"/>
    <property type="match status" value="1"/>
</dbReference>
<organism evidence="1 2">
    <name type="scientific">Cylicocyclus nassatus</name>
    <name type="common">Nematode worm</name>
    <dbReference type="NCBI Taxonomy" id="53992"/>
    <lineage>
        <taxon>Eukaryota</taxon>
        <taxon>Metazoa</taxon>
        <taxon>Ecdysozoa</taxon>
        <taxon>Nematoda</taxon>
        <taxon>Chromadorea</taxon>
        <taxon>Rhabditida</taxon>
        <taxon>Rhabditina</taxon>
        <taxon>Rhabditomorpha</taxon>
        <taxon>Strongyloidea</taxon>
        <taxon>Strongylidae</taxon>
        <taxon>Cylicocyclus</taxon>
    </lineage>
</organism>
<gene>
    <name evidence="1" type="ORF">CYNAS_LOCUS11748</name>
</gene>
<evidence type="ECO:0000313" key="2">
    <source>
        <dbReference type="Proteomes" id="UP001176961"/>
    </source>
</evidence>
<name>A0AA36M6R5_CYLNA</name>
<dbReference type="Proteomes" id="UP001176961">
    <property type="component" value="Unassembled WGS sequence"/>
</dbReference>
<proteinExistence type="predicted"/>
<keyword evidence="2" id="KW-1185">Reference proteome</keyword>
<accession>A0AA36M6R5</accession>
<evidence type="ECO:0008006" key="3">
    <source>
        <dbReference type="Google" id="ProtNLM"/>
    </source>
</evidence>
<dbReference type="Gene3D" id="2.40.50.120">
    <property type="match status" value="1"/>
</dbReference>
<protein>
    <recommendedName>
        <fullName evidence="3">NTR domain-containing protein</fullName>
    </recommendedName>
</protein>
<reference evidence="1" key="1">
    <citation type="submission" date="2023-07" db="EMBL/GenBank/DDBJ databases">
        <authorList>
            <consortium name="CYATHOMIX"/>
        </authorList>
    </citation>
    <scope>NUCLEOTIDE SEQUENCE</scope>
    <source>
        <strain evidence="1">N/A</strain>
    </source>
</reference>